<sequence>MQLTPQVTFFLFAYNQEAFIRAACEAALAQTYTPLKIILSDDCSTDKTFQIMKEIVANYSGPHEVVLNRNEQNLGLIGHVNHAVTMADADLIVVAAGDDISLPDRTSAIVNAYQERKGMAFSFHSAVTKIDVQGSSLGLWEPPLTENKPSAMALADSTSLVIGATHAWTKDVFQTFGPITYRRAYEDLVIAYRSALLGGLHYINQPLVAYRVGNGGLSTSAWEPVKNKKERRARLVNGLMVSIDVLEQRRADCLTIREHSLAKALTHVLWRNKISLFVYQQDMPIFKVFVLAIKHGCIHAFTRAYSRRLRRVV</sequence>
<organism evidence="2 3">
    <name type="scientific">Paraperlucidibaca wandonensis</name>
    <dbReference type="NCBI Taxonomy" id="1268273"/>
    <lineage>
        <taxon>Bacteria</taxon>
        <taxon>Pseudomonadati</taxon>
        <taxon>Pseudomonadota</taxon>
        <taxon>Gammaproteobacteria</taxon>
        <taxon>Moraxellales</taxon>
        <taxon>Moraxellaceae</taxon>
        <taxon>Paraperlucidibaca</taxon>
    </lineage>
</organism>
<dbReference type="PANTHER" id="PTHR22916:SF3">
    <property type="entry name" value="UDP-GLCNAC:BETAGAL BETA-1,3-N-ACETYLGLUCOSAMINYLTRANSFERASE-LIKE PROTEIN 1"/>
    <property type="match status" value="1"/>
</dbReference>
<feature type="domain" description="Glycosyltransferase 2-like" evidence="1">
    <location>
        <begin position="12"/>
        <end position="120"/>
    </location>
</feature>
<dbReference type="Gene3D" id="3.90.550.10">
    <property type="entry name" value="Spore Coat Polysaccharide Biosynthesis Protein SpsA, Chain A"/>
    <property type="match status" value="1"/>
</dbReference>
<keyword evidence="2" id="KW-0328">Glycosyltransferase</keyword>
<dbReference type="Pfam" id="PF00535">
    <property type="entry name" value="Glycos_transf_2"/>
    <property type="match status" value="1"/>
</dbReference>
<dbReference type="InterPro" id="IPR001173">
    <property type="entry name" value="Glyco_trans_2-like"/>
</dbReference>
<dbReference type="EMBL" id="JBHTIT010000001">
    <property type="protein sequence ID" value="MFD0950345.1"/>
    <property type="molecule type" value="Genomic_DNA"/>
</dbReference>
<reference evidence="3" key="1">
    <citation type="journal article" date="2019" name="Int. J. Syst. Evol. Microbiol.">
        <title>The Global Catalogue of Microorganisms (GCM) 10K type strain sequencing project: providing services to taxonomists for standard genome sequencing and annotation.</title>
        <authorList>
            <consortium name="The Broad Institute Genomics Platform"/>
            <consortium name="The Broad Institute Genome Sequencing Center for Infectious Disease"/>
            <person name="Wu L."/>
            <person name="Ma J."/>
        </authorList>
    </citation>
    <scope>NUCLEOTIDE SEQUENCE [LARGE SCALE GENOMIC DNA]</scope>
    <source>
        <strain evidence="3">CCUG 63419</strain>
    </source>
</reference>
<dbReference type="InterPro" id="IPR029044">
    <property type="entry name" value="Nucleotide-diphossugar_trans"/>
</dbReference>
<gene>
    <name evidence="2" type="ORF">ACFQ0F_08095</name>
</gene>
<dbReference type="Proteomes" id="UP001597044">
    <property type="component" value="Unassembled WGS sequence"/>
</dbReference>
<protein>
    <submittedName>
        <fullName evidence="2">Glycosyltransferase</fullName>
        <ecNumber evidence="2">2.4.-.-</ecNumber>
    </submittedName>
</protein>
<proteinExistence type="predicted"/>
<accession>A0ABW3HGL9</accession>
<dbReference type="GO" id="GO:0016757">
    <property type="term" value="F:glycosyltransferase activity"/>
    <property type="evidence" value="ECO:0007669"/>
    <property type="project" value="UniProtKB-KW"/>
</dbReference>
<keyword evidence="3" id="KW-1185">Reference proteome</keyword>
<dbReference type="EC" id="2.4.-.-" evidence="2"/>
<dbReference type="RefSeq" id="WP_379070972.1">
    <property type="nucleotide sequence ID" value="NZ_JBHTIT010000001.1"/>
</dbReference>
<evidence type="ECO:0000313" key="2">
    <source>
        <dbReference type="EMBL" id="MFD0950345.1"/>
    </source>
</evidence>
<keyword evidence="2" id="KW-0808">Transferase</keyword>
<evidence type="ECO:0000259" key="1">
    <source>
        <dbReference type="Pfam" id="PF00535"/>
    </source>
</evidence>
<name>A0ABW3HGL9_9GAMM</name>
<evidence type="ECO:0000313" key="3">
    <source>
        <dbReference type="Proteomes" id="UP001597044"/>
    </source>
</evidence>
<dbReference type="PANTHER" id="PTHR22916">
    <property type="entry name" value="GLYCOSYLTRANSFERASE"/>
    <property type="match status" value="1"/>
</dbReference>
<comment type="caution">
    <text evidence="2">The sequence shown here is derived from an EMBL/GenBank/DDBJ whole genome shotgun (WGS) entry which is preliminary data.</text>
</comment>
<dbReference type="SUPFAM" id="SSF53448">
    <property type="entry name" value="Nucleotide-diphospho-sugar transferases"/>
    <property type="match status" value="1"/>
</dbReference>